<comment type="caution">
    <text evidence="2">The sequence shown here is derived from an EMBL/GenBank/DDBJ whole genome shotgun (WGS) entry which is preliminary data.</text>
</comment>
<dbReference type="GO" id="GO:0003676">
    <property type="term" value="F:nucleic acid binding"/>
    <property type="evidence" value="ECO:0007669"/>
    <property type="project" value="InterPro"/>
</dbReference>
<organism evidence="2 3">
    <name type="scientific">Candidatus Saganbacteria bacterium</name>
    <dbReference type="NCBI Taxonomy" id="2575572"/>
    <lineage>
        <taxon>Bacteria</taxon>
        <taxon>Bacillati</taxon>
        <taxon>Saganbacteria</taxon>
    </lineage>
</organism>
<evidence type="ECO:0000313" key="2">
    <source>
        <dbReference type="EMBL" id="KAF0133836.1"/>
    </source>
</evidence>
<protein>
    <submittedName>
        <fullName evidence="2">DNA polymerase III subunit alpha</fullName>
    </submittedName>
</protein>
<dbReference type="EMBL" id="WPAF01000017">
    <property type="protein sequence ID" value="KAF0133836.1"/>
    <property type="molecule type" value="Genomic_DNA"/>
</dbReference>
<dbReference type="Proteomes" id="UP000488506">
    <property type="component" value="Unassembled WGS sequence"/>
</dbReference>
<feature type="domain" description="OB" evidence="1">
    <location>
        <begin position="4"/>
        <end position="59"/>
    </location>
</feature>
<proteinExistence type="predicted"/>
<dbReference type="InterPro" id="IPR004805">
    <property type="entry name" value="DnaE2/DnaE/PolC"/>
</dbReference>
<dbReference type="Pfam" id="PF01336">
    <property type="entry name" value="tRNA_anti-codon"/>
    <property type="match status" value="1"/>
</dbReference>
<dbReference type="AlphaFoldDB" id="A0A833P303"/>
<reference evidence="2 3" key="1">
    <citation type="submission" date="2019-12" db="EMBL/GenBank/DDBJ databases">
        <authorList>
            <person name="Wolfe R."/>
            <person name="Danczak R."/>
            <person name="Wilkins M."/>
        </authorList>
    </citation>
    <scope>NUCLEOTIDE SEQUENCE [LARGE SCALE GENOMIC DNA]</scope>
    <source>
        <strain evidence="2">X2_MaxBin.013</strain>
    </source>
</reference>
<dbReference type="GO" id="GO:0006260">
    <property type="term" value="P:DNA replication"/>
    <property type="evidence" value="ECO:0007669"/>
    <property type="project" value="InterPro"/>
</dbReference>
<name>A0A833P303_UNCSA</name>
<accession>A0A833P303</accession>
<evidence type="ECO:0000259" key="1">
    <source>
        <dbReference type="Pfam" id="PF01336"/>
    </source>
</evidence>
<gene>
    <name evidence="2" type="ORF">FD145_1046</name>
</gene>
<dbReference type="CDD" id="cd04485">
    <property type="entry name" value="DnaE_OBF"/>
    <property type="match status" value="1"/>
</dbReference>
<dbReference type="GO" id="GO:0008408">
    <property type="term" value="F:3'-5' exonuclease activity"/>
    <property type="evidence" value="ECO:0007669"/>
    <property type="project" value="InterPro"/>
</dbReference>
<evidence type="ECO:0000313" key="3">
    <source>
        <dbReference type="Proteomes" id="UP000488506"/>
    </source>
</evidence>
<sequence length="141" mass="16066">MLANLEDLTGSIPLVVFPKAYDKFQSCLIEDSVVIIKGRLNRDARTDEFNIMVDSVEPLAELEKVRSLVIEIIDIKEKTVLERLKEILLFFKGDEPVVIYYESKLISSKYRADINPELVAQIEELLGTGAVRVDFKHVKRG</sequence>
<dbReference type="InterPro" id="IPR004365">
    <property type="entry name" value="NA-bd_OB_tRNA"/>
</dbReference>
<dbReference type="PANTHER" id="PTHR32294">
    <property type="entry name" value="DNA POLYMERASE III SUBUNIT ALPHA"/>
    <property type="match status" value="1"/>
</dbReference>
<dbReference type="PANTHER" id="PTHR32294:SF0">
    <property type="entry name" value="DNA POLYMERASE III SUBUNIT ALPHA"/>
    <property type="match status" value="1"/>
</dbReference>